<dbReference type="AlphaFoldDB" id="A0A1N7LNU9"/>
<dbReference type="OrthoDB" id="9792152at2"/>
<dbReference type="InterPro" id="IPR024079">
    <property type="entry name" value="MetalloPept_cat_dom_sf"/>
</dbReference>
<dbReference type="SUPFAM" id="SSF55486">
    <property type="entry name" value="Metalloproteases ('zincins'), catalytic domain"/>
    <property type="match status" value="1"/>
</dbReference>
<name>A0A1N7LNU9_9FLAO</name>
<dbReference type="Pfam" id="PF18962">
    <property type="entry name" value="Por_Secre_tail"/>
    <property type="match status" value="1"/>
</dbReference>
<accession>A0A1N7LNU9</accession>
<evidence type="ECO:0000256" key="2">
    <source>
        <dbReference type="SAM" id="SignalP"/>
    </source>
</evidence>
<dbReference type="STRING" id="373672.SAMN05421785_102384"/>
<dbReference type="InterPro" id="IPR013783">
    <property type="entry name" value="Ig-like_fold"/>
</dbReference>
<gene>
    <name evidence="4" type="ORF">SAMN05421785_102384</name>
</gene>
<evidence type="ECO:0000313" key="5">
    <source>
        <dbReference type="Proteomes" id="UP000185781"/>
    </source>
</evidence>
<organism evidence="4 5">
    <name type="scientific">Chryseobacterium gambrini</name>
    <dbReference type="NCBI Taxonomy" id="373672"/>
    <lineage>
        <taxon>Bacteria</taxon>
        <taxon>Pseudomonadati</taxon>
        <taxon>Bacteroidota</taxon>
        <taxon>Flavobacteriia</taxon>
        <taxon>Flavobacteriales</taxon>
        <taxon>Weeksellaceae</taxon>
        <taxon>Chryseobacterium group</taxon>
        <taxon>Chryseobacterium</taxon>
    </lineage>
</organism>
<dbReference type="InterPro" id="IPR026444">
    <property type="entry name" value="Secre_tail"/>
</dbReference>
<feature type="domain" description="Secretion system C-terminal sorting" evidence="3">
    <location>
        <begin position="662"/>
        <end position="733"/>
    </location>
</feature>
<dbReference type="Pfam" id="PF13583">
    <property type="entry name" value="Reprolysin_4"/>
    <property type="match status" value="1"/>
</dbReference>
<dbReference type="RefSeq" id="WP_076390842.1">
    <property type="nucleotide sequence ID" value="NZ_FTOV01000002.1"/>
</dbReference>
<keyword evidence="1 2" id="KW-0732">Signal</keyword>
<dbReference type="EMBL" id="FTOV01000002">
    <property type="protein sequence ID" value="SIS75496.1"/>
    <property type="molecule type" value="Genomic_DNA"/>
</dbReference>
<dbReference type="Gene3D" id="3.40.390.10">
    <property type="entry name" value="Collagenase (Catalytic Domain)"/>
    <property type="match status" value="1"/>
</dbReference>
<sequence length="735" mass="79397">MKTKTFIVSCLLIVSAQVFGQQNYWSKLKEIKIERENLNPRWTTPNNFSLYQADLEKIKADLKKAPQRFSGDESLVVKFPDSDGKIRDYIVQEASVMEPQLQAKFPEIRSYIGWQKSHPENSIRFSVTPSTGISVMYFDNWEVSYLDSYTKDNSAFILYKRKDLPKNDRLFECHVESELDNLKNNGTANKAPLVSDGQFRTYRLALSATGEYTSFHGGTLSLAMAAMATTMTRVNGIYEKTISTTMVMIANNNLLVYTNSSTDPFTNGTPGSMINENQTNTTAVIGSANYDIGHVFGTNSGGLAGLGVVCVSGSKARGVTGSGAPVGDPFDIDYVAHEIGHQFGANHTFRAATSSCAGNFNNATAYEPGSGSTIMAYAGICGATNNVQNNSDPYFHAASVIEMYAVLQRGTDCAAKINNNNGVPTADAGADYNIPKSTAFVLTGTGTDPNGDALTYLWEQYDNTSNTQPPVSTGTVGPVYRSLIPTVSPSRYFPVLSSVVANNLIPKWEVTPSVARTLNFSLLVNDNKATGNQAARDAMVVTITNDGPFTVTSQATTGTNYNGNTSVPVTWNVAGTNTGTINTQNVSILLSKDGGLTFPTVLAASVPNNGSANVTLPNENVSSARIMVKAVGNIYYALNTTSFSITQVVLATAEANVKNFSIYPNPSHDVVNIRLKNSSQKADYTLYDASGRLIKEGSFKGETQVKVNDLMNGNYLISLVLENGEKITEKLIIKK</sequence>
<evidence type="ECO:0000313" key="4">
    <source>
        <dbReference type="EMBL" id="SIS75496.1"/>
    </source>
</evidence>
<evidence type="ECO:0000259" key="3">
    <source>
        <dbReference type="Pfam" id="PF18962"/>
    </source>
</evidence>
<dbReference type="GO" id="GO:0008237">
    <property type="term" value="F:metallopeptidase activity"/>
    <property type="evidence" value="ECO:0007669"/>
    <property type="project" value="InterPro"/>
</dbReference>
<dbReference type="Proteomes" id="UP000185781">
    <property type="component" value="Unassembled WGS sequence"/>
</dbReference>
<protein>
    <submittedName>
        <fullName evidence="4">Por secretion system C-terminal sorting domain-containing protein</fullName>
    </submittedName>
</protein>
<feature type="signal peptide" evidence="2">
    <location>
        <begin position="1"/>
        <end position="20"/>
    </location>
</feature>
<evidence type="ECO:0000256" key="1">
    <source>
        <dbReference type="ARBA" id="ARBA00022729"/>
    </source>
</evidence>
<proteinExistence type="predicted"/>
<reference evidence="4 5" key="1">
    <citation type="submission" date="2017-01" db="EMBL/GenBank/DDBJ databases">
        <authorList>
            <person name="Mah S.A."/>
            <person name="Swanson W.J."/>
            <person name="Moy G.W."/>
            <person name="Vacquier V.D."/>
        </authorList>
    </citation>
    <scope>NUCLEOTIDE SEQUENCE [LARGE SCALE GENOMIC DNA]</scope>
    <source>
        <strain evidence="4 5">DSM 18014</strain>
    </source>
</reference>
<dbReference type="NCBIfam" id="TIGR04183">
    <property type="entry name" value="Por_Secre_tail"/>
    <property type="match status" value="1"/>
</dbReference>
<dbReference type="Gene3D" id="2.60.40.10">
    <property type="entry name" value="Immunoglobulins"/>
    <property type="match status" value="1"/>
</dbReference>
<feature type="chain" id="PRO_5009943335" evidence="2">
    <location>
        <begin position="21"/>
        <end position="735"/>
    </location>
</feature>